<gene>
    <name evidence="3" type="ORF">KMZ68_05640</name>
</gene>
<dbReference type="InterPro" id="IPR003615">
    <property type="entry name" value="HNH_nuc"/>
</dbReference>
<dbReference type="SMART" id="SM00507">
    <property type="entry name" value="HNHc"/>
    <property type="match status" value="1"/>
</dbReference>
<evidence type="ECO:0000313" key="4">
    <source>
        <dbReference type="Proteomes" id="UP000680805"/>
    </source>
</evidence>
<evidence type="ECO:0000256" key="1">
    <source>
        <dbReference type="SAM" id="MobiDB-lite"/>
    </source>
</evidence>
<proteinExistence type="predicted"/>
<dbReference type="KEGG" id="bsei:KMZ68_05640"/>
<dbReference type="Gene3D" id="1.10.30.50">
    <property type="match status" value="1"/>
</dbReference>
<dbReference type="EMBL" id="CP076135">
    <property type="protein sequence ID" value="QWG19339.1"/>
    <property type="molecule type" value="Genomic_DNA"/>
</dbReference>
<reference evidence="3" key="1">
    <citation type="submission" date="2021-06" db="EMBL/GenBank/DDBJ databases">
        <title>Bradyrhizobium sp. S2-11-2 Genome sequencing.</title>
        <authorList>
            <person name="Jin L."/>
        </authorList>
    </citation>
    <scope>NUCLEOTIDE SEQUENCE</scope>
    <source>
        <strain evidence="3">S2-11-2</strain>
    </source>
</reference>
<feature type="compositionally biased region" description="Basic residues" evidence="1">
    <location>
        <begin position="193"/>
        <end position="203"/>
    </location>
</feature>
<feature type="region of interest" description="Disordered" evidence="1">
    <location>
        <begin position="184"/>
        <end position="203"/>
    </location>
</feature>
<keyword evidence="3" id="KW-0540">Nuclease</keyword>
<dbReference type="RefSeq" id="WP_215614867.1">
    <property type="nucleotide sequence ID" value="NZ_CP076135.1"/>
</dbReference>
<dbReference type="GO" id="GO:0004519">
    <property type="term" value="F:endonuclease activity"/>
    <property type="evidence" value="ECO:0007669"/>
    <property type="project" value="UniProtKB-KW"/>
</dbReference>
<organism evidence="3 4">
    <name type="scientific">Bradyrhizobium sediminis</name>
    <dbReference type="NCBI Taxonomy" id="2840469"/>
    <lineage>
        <taxon>Bacteria</taxon>
        <taxon>Pseudomonadati</taxon>
        <taxon>Pseudomonadota</taxon>
        <taxon>Alphaproteobacteria</taxon>
        <taxon>Hyphomicrobiales</taxon>
        <taxon>Nitrobacteraceae</taxon>
        <taxon>Bradyrhizobium</taxon>
    </lineage>
</organism>
<evidence type="ECO:0000313" key="3">
    <source>
        <dbReference type="EMBL" id="QWG19339.1"/>
    </source>
</evidence>
<dbReference type="Proteomes" id="UP000680805">
    <property type="component" value="Chromosome"/>
</dbReference>
<keyword evidence="3" id="KW-0378">Hydrolase</keyword>
<dbReference type="InterPro" id="IPR002711">
    <property type="entry name" value="HNH"/>
</dbReference>
<protein>
    <submittedName>
        <fullName evidence="3">HNH endonuclease</fullName>
    </submittedName>
</protein>
<dbReference type="GO" id="GO:0008270">
    <property type="term" value="F:zinc ion binding"/>
    <property type="evidence" value="ECO:0007669"/>
    <property type="project" value="InterPro"/>
</dbReference>
<dbReference type="Pfam" id="PF01844">
    <property type="entry name" value="HNH"/>
    <property type="match status" value="1"/>
</dbReference>
<name>A0A975NSM8_9BRAD</name>
<accession>A0A975NSM8</accession>
<dbReference type="CDD" id="cd00085">
    <property type="entry name" value="HNHc"/>
    <property type="match status" value="1"/>
</dbReference>
<dbReference type="AlphaFoldDB" id="A0A975NSM8"/>
<sequence>MSEAKPGERKNLPLKTQVIVLTESGYRCAVPTCRNILALDMHHIWEVSNGGSNDPSNLIALCPTCHALYHRGTIKADSIYAYKAMLVAITRAFDVEAIDRLLFLESCKKDFLVVSGDGLLHFSRLIAAGLATVEQKSNNNWQFVTYAVNIHDKGRQLIEAWKQGDRTRLRQVMGGVIPRDTSVSVRPQLSRKAQARKSAHPSG</sequence>
<dbReference type="GO" id="GO:0003676">
    <property type="term" value="F:nucleic acid binding"/>
    <property type="evidence" value="ECO:0007669"/>
    <property type="project" value="InterPro"/>
</dbReference>
<feature type="domain" description="HNH nuclease" evidence="2">
    <location>
        <begin position="15"/>
        <end position="67"/>
    </location>
</feature>
<keyword evidence="3" id="KW-0255">Endonuclease</keyword>
<evidence type="ECO:0000259" key="2">
    <source>
        <dbReference type="SMART" id="SM00507"/>
    </source>
</evidence>